<gene>
    <name evidence="1" type="ORF">L798_05795</name>
</gene>
<protein>
    <submittedName>
        <fullName evidence="1">Uncharacterized protein</fullName>
    </submittedName>
</protein>
<dbReference type="Proteomes" id="UP000027135">
    <property type="component" value="Unassembled WGS sequence"/>
</dbReference>
<dbReference type="AlphaFoldDB" id="A0A067RK79"/>
<evidence type="ECO:0000313" key="1">
    <source>
        <dbReference type="EMBL" id="KDR23433.1"/>
    </source>
</evidence>
<keyword evidence="2" id="KW-1185">Reference proteome</keyword>
<organism evidence="1 2">
    <name type="scientific">Zootermopsis nevadensis</name>
    <name type="common">Dampwood termite</name>
    <dbReference type="NCBI Taxonomy" id="136037"/>
    <lineage>
        <taxon>Eukaryota</taxon>
        <taxon>Metazoa</taxon>
        <taxon>Ecdysozoa</taxon>
        <taxon>Arthropoda</taxon>
        <taxon>Hexapoda</taxon>
        <taxon>Insecta</taxon>
        <taxon>Pterygota</taxon>
        <taxon>Neoptera</taxon>
        <taxon>Polyneoptera</taxon>
        <taxon>Dictyoptera</taxon>
        <taxon>Blattodea</taxon>
        <taxon>Blattoidea</taxon>
        <taxon>Termitoidae</taxon>
        <taxon>Termopsidae</taxon>
        <taxon>Zootermopsis</taxon>
    </lineage>
</organism>
<accession>A0A067RK79</accession>
<dbReference type="InParanoid" id="A0A067RK79"/>
<sequence>MRFEDEAAAGEVCQQRESTLGGQLSGKHHRERLKTKQVSYPKFYFKAPVVFMVKYLREVDSYSAGPKTHAFMEPECSSPCLQKPAIRHYLEPIKTKPRPIYLGSVSTFNYVQTSLIFVGVLLCF</sequence>
<dbReference type="EMBL" id="KK852461">
    <property type="protein sequence ID" value="KDR23433.1"/>
    <property type="molecule type" value="Genomic_DNA"/>
</dbReference>
<evidence type="ECO:0000313" key="2">
    <source>
        <dbReference type="Proteomes" id="UP000027135"/>
    </source>
</evidence>
<name>A0A067RK79_ZOONE</name>
<proteinExistence type="predicted"/>
<reference evidence="1 2" key="1">
    <citation type="journal article" date="2014" name="Nat. Commun.">
        <title>Molecular traces of alternative social organization in a termite genome.</title>
        <authorList>
            <person name="Terrapon N."/>
            <person name="Li C."/>
            <person name="Robertson H.M."/>
            <person name="Ji L."/>
            <person name="Meng X."/>
            <person name="Booth W."/>
            <person name="Chen Z."/>
            <person name="Childers C.P."/>
            <person name="Glastad K.M."/>
            <person name="Gokhale K."/>
            <person name="Gowin J."/>
            <person name="Gronenberg W."/>
            <person name="Hermansen R.A."/>
            <person name="Hu H."/>
            <person name="Hunt B.G."/>
            <person name="Huylmans A.K."/>
            <person name="Khalil S.M."/>
            <person name="Mitchell R.D."/>
            <person name="Munoz-Torres M.C."/>
            <person name="Mustard J.A."/>
            <person name="Pan H."/>
            <person name="Reese J.T."/>
            <person name="Scharf M.E."/>
            <person name="Sun F."/>
            <person name="Vogel H."/>
            <person name="Xiao J."/>
            <person name="Yang W."/>
            <person name="Yang Z."/>
            <person name="Yang Z."/>
            <person name="Zhou J."/>
            <person name="Zhu J."/>
            <person name="Brent C.S."/>
            <person name="Elsik C.G."/>
            <person name="Goodisman M.A."/>
            <person name="Liberles D.A."/>
            <person name="Roe R.M."/>
            <person name="Vargo E.L."/>
            <person name="Vilcinskas A."/>
            <person name="Wang J."/>
            <person name="Bornberg-Bauer E."/>
            <person name="Korb J."/>
            <person name="Zhang G."/>
            <person name="Liebig J."/>
        </authorList>
    </citation>
    <scope>NUCLEOTIDE SEQUENCE [LARGE SCALE GENOMIC DNA]</scope>
    <source>
        <tissue evidence="1">Whole organism</tissue>
    </source>
</reference>